<organism evidence="2 3">
    <name type="scientific">Gossypium davidsonii</name>
    <name type="common">Davidson's cotton</name>
    <name type="synonym">Gossypium klotzschianum subsp. davidsonii</name>
    <dbReference type="NCBI Taxonomy" id="34287"/>
    <lineage>
        <taxon>Eukaryota</taxon>
        <taxon>Viridiplantae</taxon>
        <taxon>Streptophyta</taxon>
        <taxon>Embryophyta</taxon>
        <taxon>Tracheophyta</taxon>
        <taxon>Spermatophyta</taxon>
        <taxon>Magnoliopsida</taxon>
        <taxon>eudicotyledons</taxon>
        <taxon>Gunneridae</taxon>
        <taxon>Pentapetalae</taxon>
        <taxon>rosids</taxon>
        <taxon>malvids</taxon>
        <taxon>Malvales</taxon>
        <taxon>Malvaceae</taxon>
        <taxon>Malvoideae</taxon>
        <taxon>Gossypium</taxon>
    </lineage>
</organism>
<keyword evidence="1" id="KW-0472">Membrane</keyword>
<feature type="transmembrane region" description="Helical" evidence="1">
    <location>
        <begin position="122"/>
        <end position="144"/>
    </location>
</feature>
<dbReference type="EMBL" id="JABFAC010000003">
    <property type="protein sequence ID" value="MBA0608175.1"/>
    <property type="molecule type" value="Genomic_DNA"/>
</dbReference>
<name>A0A7J8R393_GOSDV</name>
<comment type="caution">
    <text evidence="2">The sequence shown here is derived from an EMBL/GenBank/DDBJ whole genome shotgun (WGS) entry which is preliminary data.</text>
</comment>
<keyword evidence="1" id="KW-1133">Transmembrane helix</keyword>
<proteinExistence type="predicted"/>
<sequence>METFKIQTLFVSFILGANPGFQVERKLEVDDPSEVLQIMQMQAIGIELYGRSLNAFQLQITSLHDQNDFIIYMIWDRIKVREALKDEHLQKLISDINSSLDALNVSDELDKYMGLDFFAFSVIRYLIIFNPVLSYISTLTIFIFSSSPVGFLYNYTIVANQNLVMPEV</sequence>
<keyword evidence="3" id="KW-1185">Reference proteome</keyword>
<evidence type="ECO:0000313" key="2">
    <source>
        <dbReference type="EMBL" id="MBA0608175.1"/>
    </source>
</evidence>
<dbReference type="AlphaFoldDB" id="A0A7J8R393"/>
<keyword evidence="1" id="KW-0812">Transmembrane</keyword>
<protein>
    <submittedName>
        <fullName evidence="2">Uncharacterized protein</fullName>
    </submittedName>
</protein>
<evidence type="ECO:0000313" key="3">
    <source>
        <dbReference type="Proteomes" id="UP000593561"/>
    </source>
</evidence>
<reference evidence="2 3" key="1">
    <citation type="journal article" date="2019" name="Genome Biol. Evol.">
        <title>Insights into the evolution of the New World diploid cottons (Gossypium, subgenus Houzingenia) based on genome sequencing.</title>
        <authorList>
            <person name="Grover C.E."/>
            <person name="Arick M.A. 2nd"/>
            <person name="Thrash A."/>
            <person name="Conover J.L."/>
            <person name="Sanders W.S."/>
            <person name="Peterson D.G."/>
            <person name="Frelichowski J.E."/>
            <person name="Scheffler J.A."/>
            <person name="Scheffler B.E."/>
            <person name="Wendel J.F."/>
        </authorList>
    </citation>
    <scope>NUCLEOTIDE SEQUENCE [LARGE SCALE GENOMIC DNA]</scope>
    <source>
        <strain evidence="2">27</strain>
        <tissue evidence="2">Leaf</tissue>
    </source>
</reference>
<accession>A0A7J8R393</accession>
<dbReference type="Proteomes" id="UP000593561">
    <property type="component" value="Unassembled WGS sequence"/>
</dbReference>
<evidence type="ECO:0000256" key="1">
    <source>
        <dbReference type="SAM" id="Phobius"/>
    </source>
</evidence>
<gene>
    <name evidence="2" type="ORF">Godav_020417</name>
</gene>